<dbReference type="PANTHER" id="PTHR12770">
    <property type="entry name" value="RUS1 FAMILY PROTEIN C16ORF58"/>
    <property type="match status" value="1"/>
</dbReference>
<dbReference type="PANTHER" id="PTHR12770:SF31">
    <property type="entry name" value="RUS FAMILY MEMBER 1"/>
    <property type="match status" value="1"/>
</dbReference>
<dbReference type="Pfam" id="PF24160">
    <property type="entry name" value="UVB_sens_C"/>
    <property type="match status" value="1"/>
</dbReference>
<evidence type="ECO:0000256" key="3">
    <source>
        <dbReference type="ARBA" id="ARBA00022692"/>
    </source>
</evidence>
<comment type="subcellular location">
    <subcellularLocation>
        <location evidence="1">Membrane</location>
    </subcellularLocation>
</comment>
<comment type="caution">
    <text evidence="9">The sequence shown here is derived from an EMBL/GenBank/DDBJ whole genome shotgun (WGS) entry which is preliminary data.</text>
</comment>
<keyword evidence="5 6" id="KW-0472">Membrane</keyword>
<dbReference type="InterPro" id="IPR055412">
    <property type="entry name" value="UVB_sens_C"/>
</dbReference>
<keyword evidence="4 6" id="KW-1133">Transmembrane helix</keyword>
<evidence type="ECO:0000259" key="8">
    <source>
        <dbReference type="Pfam" id="PF24160"/>
    </source>
</evidence>
<dbReference type="Pfam" id="PF04884">
    <property type="entry name" value="UVB_sens_prot"/>
    <property type="match status" value="1"/>
</dbReference>
<comment type="similarity">
    <text evidence="2">Belongs to the RUS1 family.</text>
</comment>
<feature type="domain" description="Root UVB sensitive protein C-terminal" evidence="8">
    <location>
        <begin position="279"/>
        <end position="441"/>
    </location>
</feature>
<name>A0ABR0Y5N3_HUSHU</name>
<evidence type="ECO:0000313" key="9">
    <source>
        <dbReference type="EMBL" id="KAK6467736.1"/>
    </source>
</evidence>
<feature type="transmembrane region" description="Helical" evidence="6">
    <location>
        <begin position="215"/>
        <end position="242"/>
    </location>
</feature>
<evidence type="ECO:0000256" key="1">
    <source>
        <dbReference type="ARBA" id="ARBA00004370"/>
    </source>
</evidence>
<feature type="domain" description="Protein root UVB sensitive/RUS" evidence="7">
    <location>
        <begin position="41"/>
        <end position="277"/>
    </location>
</feature>
<sequence length="450" mass="49834">MDGEKETALATERYGSRERWTYRERGGEMEREREGGEGERAGSFVKVFTSVFLPQGYPESVSEDYLQYQIWDTLQAFSSSLTGTLSTQATLRGVGVGSTEASVAAATVTWILRDGTGMLGRILFAWVKGSKLDCDAKKWRLFADVLNDVAIFMEIVAPAFPACFTLIVCSAGVFKSLVGVAGGATRAALTVHQARRDNMADVSAKDGSQETLVNLAGMLVSLLLIPLVTESTVLTFALYFLFTCLHLYANYQAVRSVVMETLNQARLSILTDQYLQEGRVLSPAAANHREPVLPDFRRRVQIRLGVRLGDIVSSTSELQRALKGNQKKYIIGVKRREVCVCLSSEAAPQDEIQASFHCHLLSSLLLDTGSTGSNGPLTGERRDQWRHTVRAAGQGEGLWDLLSETHAFVDRTFPEFLTALQKAGWQTGRTLLDWDEWRVNWEPVPLKKIL</sequence>
<evidence type="ECO:0000256" key="4">
    <source>
        <dbReference type="ARBA" id="ARBA00022989"/>
    </source>
</evidence>
<evidence type="ECO:0000259" key="7">
    <source>
        <dbReference type="Pfam" id="PF04884"/>
    </source>
</evidence>
<keyword evidence="3 6" id="KW-0812">Transmembrane</keyword>
<evidence type="ECO:0000313" key="10">
    <source>
        <dbReference type="Proteomes" id="UP001369086"/>
    </source>
</evidence>
<dbReference type="EMBL" id="JAHFZB010000048">
    <property type="protein sequence ID" value="KAK6467736.1"/>
    <property type="molecule type" value="Genomic_DNA"/>
</dbReference>
<keyword evidence="10" id="KW-1185">Reference proteome</keyword>
<evidence type="ECO:0000256" key="5">
    <source>
        <dbReference type="ARBA" id="ARBA00023136"/>
    </source>
</evidence>
<proteinExistence type="inferred from homology"/>
<dbReference type="InterPro" id="IPR054549">
    <property type="entry name" value="UVB_sens_RUS_dom"/>
</dbReference>
<protein>
    <submittedName>
        <fullName evidence="9">RUS1 family protein C16orf58-like protein</fullName>
    </submittedName>
</protein>
<organism evidence="9 10">
    <name type="scientific">Huso huso</name>
    <name type="common">Beluga</name>
    <name type="synonym">Acipenser huso</name>
    <dbReference type="NCBI Taxonomy" id="61971"/>
    <lineage>
        <taxon>Eukaryota</taxon>
        <taxon>Metazoa</taxon>
        <taxon>Chordata</taxon>
        <taxon>Craniata</taxon>
        <taxon>Vertebrata</taxon>
        <taxon>Euteleostomi</taxon>
        <taxon>Actinopterygii</taxon>
        <taxon>Chondrostei</taxon>
        <taxon>Acipenseriformes</taxon>
        <taxon>Acipenseridae</taxon>
        <taxon>Huso</taxon>
    </lineage>
</organism>
<reference evidence="9 10" key="1">
    <citation type="submission" date="2021-05" db="EMBL/GenBank/DDBJ databases">
        <authorList>
            <person name="Zahm M."/>
            <person name="Klopp C."/>
            <person name="Cabau C."/>
            <person name="Kuhl H."/>
            <person name="Suciu R."/>
            <person name="Ciorpac M."/>
            <person name="Holostenco D."/>
            <person name="Gessner J."/>
            <person name="Wuertz S."/>
            <person name="Hohne C."/>
            <person name="Stock M."/>
            <person name="Gislard M."/>
            <person name="Lluch J."/>
            <person name="Milhes M."/>
            <person name="Lampietro C."/>
            <person name="Lopez Roques C."/>
            <person name="Donnadieu C."/>
            <person name="Du K."/>
            <person name="Schartl M."/>
            <person name="Guiguen Y."/>
        </authorList>
    </citation>
    <scope>NUCLEOTIDE SEQUENCE [LARGE SCALE GENOMIC DNA]</scope>
    <source>
        <strain evidence="9">Hh-F2</strain>
        <tissue evidence="9">Blood</tissue>
    </source>
</reference>
<evidence type="ECO:0000256" key="2">
    <source>
        <dbReference type="ARBA" id="ARBA00007558"/>
    </source>
</evidence>
<dbReference type="Proteomes" id="UP001369086">
    <property type="component" value="Unassembled WGS sequence"/>
</dbReference>
<accession>A0ABR0Y5N3</accession>
<evidence type="ECO:0000256" key="6">
    <source>
        <dbReference type="SAM" id="Phobius"/>
    </source>
</evidence>
<dbReference type="InterPro" id="IPR006968">
    <property type="entry name" value="RUS_fam"/>
</dbReference>
<gene>
    <name evidence="9" type="ORF">HHUSO_G34787</name>
</gene>